<dbReference type="SUPFAM" id="SSF56645">
    <property type="entry name" value="Acyl-CoA dehydrogenase NM domain-like"/>
    <property type="match status" value="1"/>
</dbReference>
<dbReference type="Gene3D" id="1.10.540.10">
    <property type="entry name" value="Acyl-CoA dehydrogenase/oxidase, N-terminal domain"/>
    <property type="match status" value="1"/>
</dbReference>
<reference evidence="9 10" key="1">
    <citation type="journal article" date="2024" name="IMA Fungus">
        <title>IMA Genome - F19 : A genome assembly and annotation guide to empower mycologists, including annotated draft genome sequences of Ceratocystis pirilliformis, Diaporthe australafricana, Fusarium ophioides, Paecilomyces lecythidis, and Sporothrix stenoceras.</title>
        <authorList>
            <person name="Aylward J."/>
            <person name="Wilson A.M."/>
            <person name="Visagie C.M."/>
            <person name="Spraker J."/>
            <person name="Barnes I."/>
            <person name="Buitendag C."/>
            <person name="Ceriani C."/>
            <person name="Del Mar Angel L."/>
            <person name="du Plessis D."/>
            <person name="Fuchs T."/>
            <person name="Gasser K."/>
            <person name="Kramer D."/>
            <person name="Li W."/>
            <person name="Munsamy K."/>
            <person name="Piso A."/>
            <person name="Price J.L."/>
            <person name="Sonnekus B."/>
            <person name="Thomas C."/>
            <person name="van der Nest A."/>
            <person name="van Dijk A."/>
            <person name="van Heerden A."/>
            <person name="van Vuuren N."/>
            <person name="Yilmaz N."/>
            <person name="Duong T.A."/>
            <person name="van der Merwe N.A."/>
            <person name="Wingfield M.J."/>
            <person name="Wingfield B.D."/>
        </authorList>
    </citation>
    <scope>NUCLEOTIDE SEQUENCE [LARGE SCALE GENOMIC DNA]</scope>
    <source>
        <strain evidence="9 10">CMW 5346</strain>
    </source>
</reference>
<evidence type="ECO:0000256" key="4">
    <source>
        <dbReference type="ARBA" id="ARBA00022827"/>
    </source>
</evidence>
<dbReference type="PANTHER" id="PTHR43884">
    <property type="entry name" value="ACYL-COA DEHYDROGENASE"/>
    <property type="match status" value="1"/>
</dbReference>
<keyword evidence="5" id="KW-0560">Oxidoreductase</keyword>
<organism evidence="9 10">
    <name type="scientific">Sporothrix stenoceras</name>
    <dbReference type="NCBI Taxonomy" id="5173"/>
    <lineage>
        <taxon>Eukaryota</taxon>
        <taxon>Fungi</taxon>
        <taxon>Dikarya</taxon>
        <taxon>Ascomycota</taxon>
        <taxon>Pezizomycotina</taxon>
        <taxon>Sordariomycetes</taxon>
        <taxon>Sordariomycetidae</taxon>
        <taxon>Ophiostomatales</taxon>
        <taxon>Ophiostomataceae</taxon>
        <taxon>Sporothrix</taxon>
    </lineage>
</organism>
<dbReference type="CDD" id="cd00567">
    <property type="entry name" value="ACAD"/>
    <property type="match status" value="1"/>
</dbReference>
<dbReference type="Gene3D" id="2.40.110.10">
    <property type="entry name" value="Butyryl-CoA Dehydrogenase, subunit A, domain 2"/>
    <property type="match status" value="1"/>
</dbReference>
<accession>A0ABR3YXM6</accession>
<feature type="domain" description="Acyl-CoA dehydrogenase/oxidase C-terminal" evidence="6">
    <location>
        <begin position="308"/>
        <end position="465"/>
    </location>
</feature>
<evidence type="ECO:0000313" key="10">
    <source>
        <dbReference type="Proteomes" id="UP001583186"/>
    </source>
</evidence>
<evidence type="ECO:0000259" key="7">
    <source>
        <dbReference type="Pfam" id="PF02770"/>
    </source>
</evidence>
<evidence type="ECO:0000256" key="2">
    <source>
        <dbReference type="ARBA" id="ARBA00009347"/>
    </source>
</evidence>
<keyword evidence="10" id="KW-1185">Reference proteome</keyword>
<dbReference type="InterPro" id="IPR046373">
    <property type="entry name" value="Acyl-CoA_Oxase/DH_mid-dom_sf"/>
</dbReference>
<dbReference type="Gene3D" id="1.20.140.10">
    <property type="entry name" value="Butyryl-CoA Dehydrogenase, subunit A, domain 3"/>
    <property type="match status" value="1"/>
</dbReference>
<feature type="domain" description="Acyl-CoA oxidase/dehydrogenase middle" evidence="7">
    <location>
        <begin position="190"/>
        <end position="292"/>
    </location>
</feature>
<dbReference type="InterPro" id="IPR009075">
    <property type="entry name" value="AcylCo_DH/oxidase_C"/>
</dbReference>
<evidence type="ECO:0000256" key="5">
    <source>
        <dbReference type="RuleBase" id="RU362125"/>
    </source>
</evidence>
<proteinExistence type="inferred from homology"/>
<dbReference type="EMBL" id="JAWCUI010000039">
    <property type="protein sequence ID" value="KAL1893140.1"/>
    <property type="molecule type" value="Genomic_DNA"/>
</dbReference>
<gene>
    <name evidence="9" type="ORF">Sste5346_006572</name>
</gene>
<dbReference type="Pfam" id="PF00441">
    <property type="entry name" value="Acyl-CoA_dh_1"/>
    <property type="match status" value="1"/>
</dbReference>
<dbReference type="InterPro" id="IPR006091">
    <property type="entry name" value="Acyl-CoA_Oxase/DH_mid-dom"/>
</dbReference>
<comment type="cofactor">
    <cofactor evidence="1 5">
        <name>FAD</name>
        <dbReference type="ChEBI" id="CHEBI:57692"/>
    </cofactor>
</comment>
<keyword evidence="3 5" id="KW-0285">Flavoprotein</keyword>
<protein>
    <recommendedName>
        <fullName evidence="11">Acyl-CoA dehydrogenase</fullName>
    </recommendedName>
</protein>
<evidence type="ECO:0000313" key="9">
    <source>
        <dbReference type="EMBL" id="KAL1893140.1"/>
    </source>
</evidence>
<dbReference type="Proteomes" id="UP001583186">
    <property type="component" value="Unassembled WGS sequence"/>
</dbReference>
<dbReference type="SUPFAM" id="SSF47203">
    <property type="entry name" value="Acyl-CoA dehydrogenase C-terminal domain-like"/>
    <property type="match status" value="1"/>
</dbReference>
<dbReference type="InterPro" id="IPR013786">
    <property type="entry name" value="AcylCoA_DH/ox_N"/>
</dbReference>
<dbReference type="PANTHER" id="PTHR43884:SF19">
    <property type="entry name" value="ACYL-COA DEHYDROGENASE FADE4-RELATED"/>
    <property type="match status" value="1"/>
</dbReference>
<name>A0ABR3YXM6_9PEZI</name>
<keyword evidence="4 5" id="KW-0274">FAD</keyword>
<dbReference type="InterPro" id="IPR009100">
    <property type="entry name" value="AcylCoA_DH/oxidase_NM_dom_sf"/>
</dbReference>
<sequence>MSFLKQFPVSAVGRNAVFRPANINNVRLARPLREATSPVPLWSTVSGRRHMASAGGGAASDPRLSLMDASCLSGTQRQVREAVFRVCSDFPDEYWAERDDTGTYPRDFHKAIADAGYIGIALPEELGGVGLGLSEAVTMLQTIAESGAGFAGAQSIHANVYATQPLSRFGTPEQRAAWLPKIISGEWRTCFGVTEPDAGLDTRKLRTRAERIEKPDGSYSYRITGQKIWISSAQVADRMVLLCRTGKGDTDKIDGELTLLCISLDKSKPGLSLNPIPKMGGRAVDANEVFFDGYEVEDGAGALVGNEGQGFRIVLHGLNAERCLIGGEALGLGYAALRRAVAYVGERVVFGKPVGAYQGVAHPLAEAWMSLEAAKLVVYNAASQYDVYKSQGEGKLPANLGVACNMAKYMAAEAAFQACERSVLAMGGMGYARQFHVERYLRESLVPRLAPVSREMIRNFVAEKALGLPKSY</sequence>
<comment type="caution">
    <text evidence="9">The sequence shown here is derived from an EMBL/GenBank/DDBJ whole genome shotgun (WGS) entry which is preliminary data.</text>
</comment>
<evidence type="ECO:0000259" key="8">
    <source>
        <dbReference type="Pfam" id="PF02771"/>
    </source>
</evidence>
<evidence type="ECO:0008006" key="11">
    <source>
        <dbReference type="Google" id="ProtNLM"/>
    </source>
</evidence>
<feature type="domain" description="Acyl-CoA dehydrogenase/oxidase N-terminal" evidence="8">
    <location>
        <begin position="75"/>
        <end position="186"/>
    </location>
</feature>
<evidence type="ECO:0000256" key="3">
    <source>
        <dbReference type="ARBA" id="ARBA00022630"/>
    </source>
</evidence>
<dbReference type="InterPro" id="IPR036250">
    <property type="entry name" value="AcylCo_DH-like_C"/>
</dbReference>
<dbReference type="Pfam" id="PF02771">
    <property type="entry name" value="Acyl-CoA_dh_N"/>
    <property type="match status" value="1"/>
</dbReference>
<dbReference type="InterPro" id="IPR037069">
    <property type="entry name" value="AcylCoA_DH/ox_N_sf"/>
</dbReference>
<evidence type="ECO:0000259" key="6">
    <source>
        <dbReference type="Pfam" id="PF00441"/>
    </source>
</evidence>
<evidence type="ECO:0000256" key="1">
    <source>
        <dbReference type="ARBA" id="ARBA00001974"/>
    </source>
</evidence>
<comment type="similarity">
    <text evidence="2 5">Belongs to the acyl-CoA dehydrogenase family.</text>
</comment>
<dbReference type="Pfam" id="PF02770">
    <property type="entry name" value="Acyl-CoA_dh_M"/>
    <property type="match status" value="1"/>
</dbReference>